<feature type="coiled-coil region" evidence="16">
    <location>
        <begin position="5349"/>
        <end position="5383"/>
    </location>
</feature>
<keyword evidence="7" id="KW-0732">Signal</keyword>
<dbReference type="InterPro" id="IPR000152">
    <property type="entry name" value="EGF-type_Asp/Asn_hydroxyl_site"/>
</dbReference>
<feature type="domain" description="C-type lectin" evidence="19">
    <location>
        <begin position="948"/>
        <end position="1060"/>
    </location>
</feature>
<dbReference type="Gene3D" id="3.10.100.10">
    <property type="entry name" value="Mannose-Binding Protein A, subunit A"/>
    <property type="match status" value="6"/>
</dbReference>
<evidence type="ECO:0000256" key="5">
    <source>
        <dbReference type="ARBA" id="ARBA00022536"/>
    </source>
</evidence>
<dbReference type="Pfam" id="PF02010">
    <property type="entry name" value="REJ"/>
    <property type="match status" value="2"/>
</dbReference>
<feature type="domain" description="PKD" evidence="20">
    <location>
        <begin position="3365"/>
        <end position="3431"/>
    </location>
</feature>
<dbReference type="SUPFAM" id="SSF49899">
    <property type="entry name" value="Concanavalin A-like lectins/glucanases"/>
    <property type="match status" value="1"/>
</dbReference>
<dbReference type="SMART" id="SM00181">
    <property type="entry name" value="EGF"/>
    <property type="match status" value="1"/>
</dbReference>
<feature type="transmembrane region" description="Helical" evidence="17">
    <location>
        <begin position="5808"/>
        <end position="5830"/>
    </location>
</feature>
<dbReference type="CDD" id="cd00111">
    <property type="entry name" value="Trefoil"/>
    <property type="match status" value="1"/>
</dbReference>
<feature type="transmembrane region" description="Helical" evidence="17">
    <location>
        <begin position="5168"/>
        <end position="5188"/>
    </location>
</feature>
<comment type="similarity">
    <text evidence="3">Belongs to the polycystin family.</text>
</comment>
<feature type="transmembrane region" description="Helical" evidence="17">
    <location>
        <begin position="5314"/>
        <end position="5345"/>
    </location>
</feature>
<comment type="caution">
    <text evidence="24">The sequence shown here is derived from an EMBL/GenBank/DDBJ whole genome shotgun (WGS) entry which is preliminary data.</text>
</comment>
<dbReference type="SMART" id="SM00308">
    <property type="entry name" value="LH2"/>
    <property type="match status" value="1"/>
</dbReference>
<dbReference type="SUPFAM" id="SSF49299">
    <property type="entry name" value="PKD domain"/>
    <property type="match status" value="4"/>
</dbReference>
<feature type="transmembrane region" description="Helical" evidence="17">
    <location>
        <begin position="5769"/>
        <end position="5788"/>
    </location>
</feature>
<dbReference type="PROSITE" id="PS51448">
    <property type="entry name" value="P_TREFOIL_2"/>
    <property type="match status" value="1"/>
</dbReference>
<evidence type="ECO:0000256" key="1">
    <source>
        <dbReference type="ARBA" id="ARBA00004138"/>
    </source>
</evidence>
<dbReference type="InterPro" id="IPR036392">
    <property type="entry name" value="PLAT/LH2_dom_sf"/>
</dbReference>
<dbReference type="SMART" id="SM00603">
    <property type="entry name" value="LCCL"/>
    <property type="match status" value="1"/>
</dbReference>
<keyword evidence="9" id="KW-0969">Cilium</keyword>
<dbReference type="InterPro" id="IPR000742">
    <property type="entry name" value="EGF"/>
</dbReference>
<dbReference type="PROSITE" id="PS00010">
    <property type="entry name" value="ASX_HYDROXYL"/>
    <property type="match status" value="1"/>
</dbReference>
<dbReference type="CDD" id="cd00053">
    <property type="entry name" value="EGF"/>
    <property type="match status" value="1"/>
</dbReference>
<feature type="transmembrane region" description="Helical" evidence="17">
    <location>
        <begin position="5279"/>
        <end position="5302"/>
    </location>
</feature>
<evidence type="ECO:0000256" key="13">
    <source>
        <dbReference type="ARBA" id="ARBA00023273"/>
    </source>
</evidence>
<keyword evidence="16" id="KW-0175">Coiled coil</keyword>
<dbReference type="Gene3D" id="2.60.60.20">
    <property type="entry name" value="PLAT/LH2 domain"/>
    <property type="match status" value="1"/>
</dbReference>
<evidence type="ECO:0000259" key="23">
    <source>
        <dbReference type="PROSITE" id="PS51448"/>
    </source>
</evidence>
<dbReference type="SUPFAM" id="SSF57492">
    <property type="entry name" value="Trefoil"/>
    <property type="match status" value="1"/>
</dbReference>
<evidence type="ECO:0000259" key="22">
    <source>
        <dbReference type="PROSITE" id="PS50820"/>
    </source>
</evidence>
<dbReference type="PROSITE" id="PS01186">
    <property type="entry name" value="EGF_2"/>
    <property type="match status" value="1"/>
</dbReference>
<keyword evidence="6 17" id="KW-0812">Transmembrane</keyword>
<dbReference type="InterPro" id="IPR013122">
    <property type="entry name" value="PKD1_2_channel"/>
</dbReference>
<comment type="subcellular location">
    <subcellularLocation>
        <location evidence="2">Cell membrane</location>
        <topology evidence="2">Multi-pass membrane protein</topology>
    </subcellularLocation>
    <subcellularLocation>
        <location evidence="1">Cell projection</location>
        <location evidence="1">Cilium</location>
    </subcellularLocation>
</comment>
<dbReference type="InterPro" id="IPR004043">
    <property type="entry name" value="LCCL"/>
</dbReference>
<dbReference type="InterPro" id="IPR022409">
    <property type="entry name" value="PKD/Chitinase_dom"/>
</dbReference>
<dbReference type="PROSITE" id="PS50820">
    <property type="entry name" value="LCCL"/>
    <property type="match status" value="1"/>
</dbReference>
<organism evidence="24 25">
    <name type="scientific">Clavelina lepadiformis</name>
    <name type="common">Light-bulb sea squirt</name>
    <name type="synonym">Ascidia lepadiformis</name>
    <dbReference type="NCBI Taxonomy" id="159417"/>
    <lineage>
        <taxon>Eukaryota</taxon>
        <taxon>Metazoa</taxon>
        <taxon>Chordata</taxon>
        <taxon>Tunicata</taxon>
        <taxon>Ascidiacea</taxon>
        <taxon>Aplousobranchia</taxon>
        <taxon>Clavelinidae</taxon>
        <taxon>Clavelina</taxon>
    </lineage>
</organism>
<evidence type="ECO:0000313" key="24">
    <source>
        <dbReference type="EMBL" id="CAK8672719.1"/>
    </source>
</evidence>
<feature type="transmembrane region" description="Helical" evidence="17">
    <location>
        <begin position="4958"/>
        <end position="4978"/>
    </location>
</feature>
<dbReference type="InterPro" id="IPR035986">
    <property type="entry name" value="PKD_dom_sf"/>
</dbReference>
<dbReference type="InterPro" id="IPR013783">
    <property type="entry name" value="Ig-like_fold"/>
</dbReference>
<dbReference type="InterPro" id="IPR000601">
    <property type="entry name" value="PKD_dom"/>
</dbReference>
<dbReference type="Pfam" id="PF20519">
    <property type="entry name" value="Polycystin_dom"/>
    <property type="match status" value="1"/>
</dbReference>
<evidence type="ECO:0000259" key="18">
    <source>
        <dbReference type="PROSITE" id="PS50026"/>
    </source>
</evidence>
<dbReference type="Gene3D" id="2.60.40.10">
    <property type="entry name" value="Immunoglobulins"/>
    <property type="match status" value="1"/>
</dbReference>
<keyword evidence="4" id="KW-1003">Cell membrane</keyword>
<evidence type="ECO:0000256" key="2">
    <source>
        <dbReference type="ARBA" id="ARBA00004651"/>
    </source>
</evidence>
<feature type="domain" description="EGF-like" evidence="18">
    <location>
        <begin position="1077"/>
        <end position="1117"/>
    </location>
</feature>
<dbReference type="SUPFAM" id="SSF49723">
    <property type="entry name" value="Lipase/lipooxygenase domain (PLAT/LH2 domain)"/>
    <property type="match status" value="1"/>
</dbReference>
<dbReference type="Pfam" id="PF03815">
    <property type="entry name" value="LCCL"/>
    <property type="match status" value="1"/>
</dbReference>
<feature type="transmembrane region" description="Helical" evidence="17">
    <location>
        <begin position="5870"/>
        <end position="5891"/>
    </location>
</feature>
<dbReference type="InterPro" id="IPR044913">
    <property type="entry name" value="P_trefoil_dom_sf"/>
</dbReference>
<dbReference type="Proteomes" id="UP001642483">
    <property type="component" value="Unassembled WGS sequence"/>
</dbReference>
<feature type="domain" description="C-type lectin" evidence="19">
    <location>
        <begin position="801"/>
        <end position="915"/>
    </location>
</feature>
<accession>A0ABP0EZ11</accession>
<feature type="coiled-coil region" evidence="16">
    <location>
        <begin position="5888"/>
        <end position="5915"/>
    </location>
</feature>
<dbReference type="InterPro" id="IPR013320">
    <property type="entry name" value="ConA-like_dom_sf"/>
</dbReference>
<dbReference type="Pfam" id="PF01825">
    <property type="entry name" value="GPS"/>
    <property type="match status" value="1"/>
</dbReference>
<dbReference type="InterPro" id="IPR000203">
    <property type="entry name" value="GPS"/>
</dbReference>
<feature type="transmembrane region" description="Helical" evidence="17">
    <location>
        <begin position="5717"/>
        <end position="5738"/>
    </location>
</feature>
<evidence type="ECO:0000256" key="10">
    <source>
        <dbReference type="ARBA" id="ARBA00023136"/>
    </source>
</evidence>
<dbReference type="Gene3D" id="2.10.25.10">
    <property type="entry name" value="Laminin"/>
    <property type="match status" value="1"/>
</dbReference>
<feature type="domain" description="P-type" evidence="23">
    <location>
        <begin position="737"/>
        <end position="783"/>
    </location>
</feature>
<dbReference type="PROSITE" id="PS50095">
    <property type="entry name" value="PLAT"/>
    <property type="match status" value="1"/>
</dbReference>
<dbReference type="InterPro" id="IPR016187">
    <property type="entry name" value="CTDL_fold"/>
</dbReference>
<evidence type="ECO:0000259" key="19">
    <source>
        <dbReference type="PROSITE" id="PS50041"/>
    </source>
</evidence>
<evidence type="ECO:0000256" key="8">
    <source>
        <dbReference type="ARBA" id="ARBA00022989"/>
    </source>
</evidence>
<feature type="transmembrane region" description="Helical" evidence="17">
    <location>
        <begin position="5417"/>
        <end position="5439"/>
    </location>
</feature>
<dbReference type="SMART" id="SM00034">
    <property type="entry name" value="CLECT"/>
    <property type="match status" value="6"/>
</dbReference>
<dbReference type="PROSITE" id="PS50093">
    <property type="entry name" value="PKD"/>
    <property type="match status" value="4"/>
</dbReference>
<keyword evidence="13" id="KW-0966">Cell projection</keyword>
<dbReference type="InterPro" id="IPR024731">
    <property type="entry name" value="NELL2-like_EGF"/>
</dbReference>
<name>A0ABP0EZ11_CLALP</name>
<dbReference type="Gene3D" id="2.60.220.50">
    <property type="match status" value="1"/>
</dbReference>
<feature type="domain" description="PKD" evidence="20">
    <location>
        <begin position="2738"/>
        <end position="2777"/>
    </location>
</feature>
<evidence type="ECO:0000256" key="11">
    <source>
        <dbReference type="ARBA" id="ARBA00023157"/>
    </source>
</evidence>
<dbReference type="InterPro" id="IPR051223">
    <property type="entry name" value="Polycystin"/>
</dbReference>
<keyword evidence="11 15" id="KW-1015">Disulfide bond</keyword>
<feature type="transmembrane region" description="Helical" evidence="17">
    <location>
        <begin position="5208"/>
        <end position="5229"/>
    </location>
</feature>
<evidence type="ECO:0000256" key="9">
    <source>
        <dbReference type="ARBA" id="ARBA00023069"/>
    </source>
</evidence>
<dbReference type="PANTHER" id="PTHR10877:SF194">
    <property type="entry name" value="LOCATION OF VULVA DEFECTIVE 1"/>
    <property type="match status" value="1"/>
</dbReference>
<dbReference type="EMBL" id="CAWYQH010000001">
    <property type="protein sequence ID" value="CAK8672719.1"/>
    <property type="molecule type" value="Genomic_DNA"/>
</dbReference>
<dbReference type="Pfam" id="PF12947">
    <property type="entry name" value="EGF_3"/>
    <property type="match status" value="1"/>
</dbReference>
<evidence type="ECO:0000256" key="6">
    <source>
        <dbReference type="ARBA" id="ARBA00022692"/>
    </source>
</evidence>
<evidence type="ECO:0000256" key="4">
    <source>
        <dbReference type="ARBA" id="ARBA00022475"/>
    </source>
</evidence>
<evidence type="ECO:0000256" key="15">
    <source>
        <dbReference type="PROSITE-ProRule" id="PRU00779"/>
    </source>
</evidence>
<dbReference type="InterPro" id="IPR003915">
    <property type="entry name" value="PKD_2"/>
</dbReference>
<evidence type="ECO:0000259" key="20">
    <source>
        <dbReference type="PROSITE" id="PS50093"/>
    </source>
</evidence>
<dbReference type="Gene3D" id="2.170.130.20">
    <property type="entry name" value="LCCL-like domain"/>
    <property type="match status" value="1"/>
</dbReference>
<dbReference type="CDD" id="cd00146">
    <property type="entry name" value="PKD"/>
    <property type="match status" value="1"/>
</dbReference>
<dbReference type="PRINTS" id="PR01433">
    <property type="entry name" value="POLYCYSTIN2"/>
</dbReference>
<dbReference type="InterPro" id="IPR002859">
    <property type="entry name" value="PKD/REJ-like"/>
</dbReference>
<feature type="domain" description="LCCL" evidence="22">
    <location>
        <begin position="449"/>
        <end position="534"/>
    </location>
</feature>
<dbReference type="InterPro" id="IPR001304">
    <property type="entry name" value="C-type_lectin-like"/>
</dbReference>
<dbReference type="SUPFAM" id="SSF69848">
    <property type="entry name" value="LCCL domain"/>
    <property type="match status" value="1"/>
</dbReference>
<dbReference type="Pfam" id="PF01477">
    <property type="entry name" value="PLAT"/>
    <property type="match status" value="1"/>
</dbReference>
<evidence type="ECO:0000259" key="21">
    <source>
        <dbReference type="PROSITE" id="PS50095"/>
    </source>
</evidence>
<proteinExistence type="inferred from homology"/>
<gene>
    <name evidence="24" type="ORF">CVLEPA_LOCUS2406</name>
</gene>
<dbReference type="InterPro" id="IPR001024">
    <property type="entry name" value="PLAT/LH2_dom"/>
</dbReference>
<feature type="transmembrane region" description="Helical" evidence="17">
    <location>
        <begin position="5678"/>
        <end position="5697"/>
    </location>
</feature>
<comment type="caution">
    <text evidence="14">Lacks conserved residue(s) required for the propagation of feature annotation.</text>
</comment>
<evidence type="ECO:0000256" key="12">
    <source>
        <dbReference type="ARBA" id="ARBA00023180"/>
    </source>
</evidence>
<dbReference type="InterPro" id="IPR046338">
    <property type="entry name" value="GAIN_dom_sf"/>
</dbReference>
<reference evidence="24 25" key="1">
    <citation type="submission" date="2024-02" db="EMBL/GenBank/DDBJ databases">
        <authorList>
            <person name="Daric V."/>
            <person name="Darras S."/>
        </authorList>
    </citation>
    <scope>NUCLEOTIDE SEQUENCE [LARGE SCALE GENOMIC DNA]</scope>
</reference>
<sequence>MASYVYGDRLFVVGIDIAGILHLVDVESGKRMKVGTLPSFFHQIFILSNSILVGLDASNTMFISHDFVSDVLLPNIPCAPSAMKLSGCEFHINLGSPFTKQIAKNACASFEGSYTKSEDWFTFKNGHQYFVMREFVTHHEALERCSQLGGQGDAGRLAILEDKELLKEMKEYIYKHYPLILEKSETSFWIGALYNKFNQWMWLNGESVTYFQESSDITTAQTTLQATNQSTTLPFEASAYSPLTETFTKNLSTSNVSQTTETFAFETTTIDFIGTNSLAVSLTSQAIYENKTDWCLGILSGLESSFDFQQLHCDTRAFYICEKFEVCWDTFPNVGTHYSKFVGVPGEDDEPFIFNFGQISVSFSNPIDECARRCQGFINKGCVSFSYFDKNLDPDFTRRCYGRNAYSLYGTLTTPIENQYTGILKNCPFVEALSTDVETIRSSRSVTCEMTGSWPAEARKVICPPGCLNTSAKVYGNQYYAAHSSICRAAIHSGQITDKGGEVTIYQRSGTIDLFGIEQRGILSSSITTVLSFVFDPNVTISIDKCAYPPDHFIRFCAPNNTAELLCLNEGCCSSVLNGTRICLYPLSTGTKFTGDRWLKSPHSSYEYALMHNFSPMSMSEGQKLCQSFGGDLAYVGLLERFSYQHIFNNLVNIGYQFGSMWIGIVDEDKDNIFHGLNGVGGSFNWAPGEPNNPDEGCVIISPSNNPMWLDVPCEGVYPVGLGVFEARDALCQRLAGRCDINTQSRVPCVSSSLGKLTKSACIAKSCCYLEGWKGDNQCYHSAPVFKQEINLTDSWWSSPFNEYEYFVIATPSHNYDEARIACQEKGGELAYSGMFNYSNHISIFDNVIEPASHVYSFLWIGITDAMQEGVFMGLDNNTESNFGFQFAIGQPDGNDLENCLAVERITGGWYDFPCTDTSIDASLCQRLPAETFELHTWLNVHSDDVEYSIVEAVSDDWYGARNACLALGGDLAYSDLMEENKFWQIYDNVISLYPEYTALWLGITKLSNDGFFVGLNGESGSWFNFYQPPASDEKCVYVDSVVGNWYGQACNDSVAGVASLCERKKAIEKITCMRYELRMCETQKYKCHPSATCIDHETWFECICHEGFTGNGEVCVSLYSCPDGWAEESTGCYSLKTAAATFYEAELDCQGMGAHLISIHSEKEYLIFKQLLSPLGSDVNIWIGLKRMNVWTNRDGEELNSSCGLWTDGTKCDFDDITSENNSSQLCFSYNNGAWNPSYCFLSQTLFTPTTKYGYVCKMDLSGPTKLEISLVSVPWSVYPGGVEMKINGALVPWNQVSKLEKGCIHVVSLAEKGTVVATSSICDNDVTSAHDYLAKVSSSFMEEHNETYAVIVTSGNVDNDVWNSFSTLLENKLVYLDFKVADHQVHTYNINGRDLAEGELSSSAALFACFDCKNNCDGAAVFRNNNDQATCSGYNLQLPEWTNFNYAVEVLENSVSNLRKEISFRSKTVKTITQNVGLSCPWDTTKAKQFGINLGNTVYDPISKSSSSNCLTPPCVLQLGCLRPNSDINVDTGSSKDTKTSFYFCYKVRAKERIFCEPYEDSVTLAITRTTMLATFDDLNHLGSPPFEFGAAYGMSNLTWRPMLWKWKDQTYATLISGVKGRAFRFRNEQVNTVNDVCWWKLGDQNVCPHGITFSFWIRIVNWPTTEDKVVINSGAWGHGGCDGIAIYISAKTKHLVAVFKSDNQTWVQLFDIQLKKWTQIVLAWDPASQTLHSSIDKLKAHSSATVELETYGDSSDICSQTTFSIGCTWENDVIFDLDELLIYSRYLSWLEQNREMPVENFPIRHRLLEDSEALTAGKNFISSLPCRSETFPNTCGDFGLTCLGTSMLCRKGFNLAFQAKVHSDVTISFSNTKDHIMLVTNIPDEDYNSSPDSISRSFGFRVLLKKGSSDKWQILLQNTMTEDPVTQQEISWEIEEDSLLPFWIQFFPDGIWIFCYRWPTNCKKTTSMSQFDVYSSYHSQEQLTEFSIGPVLLRYNLQDAIPVRSTSNIASIRNVWMAEQAFDIAMFADEVNMLDPPLHWQVDQIQHMTNNQVKFDIIGDADKVTVTEDAPFGLSLSLNNGSNDSLETNIHLSWLEMTPDKVQKNMPCLYDVNNCLNGFTLQFWYKFSQCNAEESVYCYIVSTGGQATPVSNGLAFYYEPNFDVYHVILATSEKVWKISVELNLSEAYGLIRISWEKNQGLSFFLNDIPIVRQTEWQAIKQPSVDGIQLTDDLNYLKKDSYLSMTFGKRNDLDEGFSQFSVADLHYWDGIVEGMPFQSISRKCLAESFQVGETCYKLVNEETSYNNAEKSCAAMKGDLAYIPSLPVYQALEIYLKTFGAVSVRLWLSVKERRDSEELVWDPIQRTFSSLNFDAVLEHNIHLTNIQHWTMTNQLPNEFANGFKWHWDNVNSTDTASYMCAIPMTKDPHLRGCYKANNVFSGGFSWSDVIPLYNLAGASPTKSMNNLGSYDITHGCRRLCLSQYASHSSVILLGKCRCFNNSTMVSDIMNASPAENTVNSCYGSYFQGISAGNLAFGYSTLNFPSLSGYDFSIKQGYCGPVENGGVFKCGVYRDQEYRGAVYALDAAFPSDKSIAPVTSVTVEVIHGEYIEVYQPVLIHMLSAKCCRDEIERCECIDSYFVINIDLGNSESYEVTLPYSEFKNFSITHFYKDPGKYKLKLQVSNSFFSPVQYSTTLEVSDPIEKPEINFIKLDVVQPGQLAEVITIALSGSYMTCIWNYGDGSPLERIYLVLLPIPKTYHRFQEPGVYTVIVTCVNRLQFKQISTEAIVHLGIQGLQVSSDVIIKLGTTYRHEWQIVRGSHIDCNVYFGNFSLPEALEPPGENDTANSTFYFDSETNQGFAYISPELYLSYQSNVAQCFSSAEAITYVLVVTCYNAVTDPSPSVTTYLSLEIPVIGLSLTLLKNEPYVKTNELICLESKIENGTNIVLRWDWGHFGKEQILEYCSPEECNYRKACMAYDEPGVYTVQVDAMNAIGMLREEVILYVETPVLEIHLEAVPALIPFYFSELHIKHKQPHPTGYFEFDFGDGNKMESLLMDFDDQTNEMIVYHRYESLGIYNIQIKGYNNVSSYDTSLEIQIGLSIKDVSINLKSSRFARCLLDSVVYEVIVEKGSALRYDFDFGDGSKPVYSFWGENATRLGPNYADIHFVEHIYDIPGNYTASVEVSNIFGKELAFASSLVTLQNPLHSSKYSLIVNKIDTINFPSGIGIFNAHLEKNESFVFGANENFPSIGWANNVYVTWIHTLSSGSVILSQDYGHREIDLFPKQFMFTRDHVGANNVIAELSNRVSSESLTYEFVVIEVLEGLRLDVINLEDSSTTYLTSVNDGDFTQTYKGFSIVFRAFVSEGSHATFTIDYGDSSVESKHSPVLFANRIYAEFSHSYKHEGNYALSLTASNGVSSLTRNFSALIQVYEKVSNITTTTQFVDFDERLTEINVMKESSELYALAYGKSGIVRNENSFSFPLSHPLTFHAGSAHGSNLSITWHFIEVNVLLQFQWHEGMHLLSIADLTTGINYTETNGLFKVSDLEMKRLAKLTPLQLHFLGPWIAAKLDKTEYRAESYFMVRFRKVGLHTVKVTFANPISSKSVIQQVFTQAAIQDVTFEEFEPPVANRTFNLTLKIGQIGTNSCIVINPGDLSSIFSFGANAEICLKKRKISNDNFYTIVEDRSTFLGKNFSRYAYSGDLLGGTASINLTIQHVYTQIELYRVSVYAFNDISQVQSSIEFAVTESLCDYPIVVLEKPNDNSVIVPRRIFSFLEFRLFSSFQIKCKLTSRTVITWIAYEMVDSLASSPLDSVGISSNDNDMYVDLPQSARKFSSERYKFKPVSGLQFTSNSEDIAIPVQFFKLGLHLVCVNVAMFKVEGIHSSDCIYLNIVLSPLVAGISYGVRRAVGYKKVIEMDAASASYDPNRQKWSDIQNPSYNANAVGLTFTWSCPFLIEKSLSIISDDDSVALMFGGVSGWQNNSFCGNISLKCSNSFHVIEVQSARYLNFSALISEANTTNIVKAACMGRQSCVIERSVWTTSHVNPEYSANSTAFFCIEIIYQCKVPDNAPFGFISPNKSCMASGYYPVILNNTSTSAVCEAITSNKNYCGKIMVNTSAFEPGSNYMTLVMVADPPTGRISVGYQVIQVNLGEPPKLKVVCRANCGIKVNARTSISAEVQHINEFGEMVLHNNTSLISYTWSLFEVVNKTRYRRNAAADEGIDLIPVTDFENYAATGIHSIYLVIKPGTLFPLRKYRIQVAGTISGTTTGLTETEVIPNLPPYDGSCDITPNDGIAADDTFTVTCVNWKDEGINVNRNIFVPPEDYSLLYYVYYGLEEALQPNLLSYGGNATISGLFFPPGLDQNDFRVWIQVRVVDEYGAQALVNMSVTVYEATKTAGLLEEVTVSQISQSSAQNIAQFSSAVSGVLNKQVNTTSENGSTSAQDRNSDHEISKANILLRTNLIDAVVDRINTDSDLDGIQQSCSAIGSLTAVPSEVAGNTQLTATDALSERSNLLFRLSESKPAEDVRDTAEVMVAGLENVVQSARSQVIRDADAVDSHSSLVSLPIFSLKPQPERSSRVVLDEEEEFLSPEERLERRKVLADQKSSSHEKNRMQAMKVGVTALSSMNMVADALLKQKLPGEPVVEVQANGFKMEAQRSNPADLCRVLSQNETTNSTPSALTSILLSSNVQYGNCDDIENEEAIDTELMILDDNPYIWDGSADEVRSSVVSFSFKSVNGSKPFQKTNNTFRIELPVQESLSTVPAEQFEFTPSGENKMSYHELIAEKEEDVTFLTVKPAANVIMNHTTIRIYFRFAPSLQVYPTIDNYTFVHDLPQASMTLINAYRLRLNHKELPYHGRYVFGILQIDAGGNITSGETFTLHNYTIQNMVTSCRFWNETTVRWETTGCRVSDETSNELVVCLCNHLTSFGANFVVAPNPIDFASIGNKLQNLKDNLAVLMTIIALFVLYVVGIIYCRRQDKKDVSKWSVALLMDNNLCAEQFYQITVKTGARNEANTSSKIYFILAGEEGDTSLRMLADTQNTTFLRGSVRKFLLAVDKPLGVLVYLRIWHDNSGKGDEASWFLEHIIVNDLQENKKYYFFCDDWLAVDQSDGNIERILPVASDTQIGSFRHLFSSSTKRDFSDGHLWFSIFSRPTKSNFTRVQRLSCGLAVLFSTMLASCMFYGVEGDNVGQQGVLEIGPIKFTIQQLLISIEASLIVVPVNVLLVQLFRRIRPKEDTVDAHENVREVLNKSTVSLEPDANQDEENKSKRITFPHWVVYVNWVLVAVVVLATSTFVFLYSVDWGAQRSNDWLLSIVMSLTQSIFVIQPAKVILGAIFFSFVINRCAKEKAAEIVGEDEEVEETEEDKEEFKRKEEEWLLQCPMDDEIDQMRQKTEVLNKECLEEARRKRHEHKVMVKTIHDVCIYLVYLILMLTAVNSSKDPQSFRFHRSLSDIFLAEGEPILDQVRTSDDFWAWCNSSLVPGLHASVWYNGKRITWMQSRYVSNRETFVTGPARIRQLRVEEGPCEAPANFSLIKRECKSSYAIWNQETRDFTSGWKLATGYTNSSDDPWKFQNLLELGGYPYNGLLNWYDGGGYAVTLGNTAKSSRIKLDQLKNENWIDRYTAAIFVEFTVYNANINLFASAMLLLERSPNGAFFAYPAFCPIRLYEFIDGKGYFVITVYVLLVIALAYNIYQMFKSIKIEKKKFFRNFWNVLDVSVALLTLIAIAFYALRLIHANITLNKLTEDVNKEKFVNFQYVTLWNQTFVYLMAFTLFLSTIKFSKLLRFNRRIRLLARTLEHAAKPVLFFTIMFGIYFIAFHFLAHLWFEQKMYPYSSHILTAEQLFSMLLGRFDFTELQTADQLLGPFFFTAFTGVLTIALLNMFIVILDESIKKARAEMESATNEFEVVEYMMKQLSNCYYNYAPKFMLEITSQEEQESDTAHSPVYIDCPEEVLELRIDALMDRVKMIEQEFYSEVTLEELEAELVDETEDQDFKLSCRSIQQAV</sequence>
<feature type="disulfide bond" evidence="15">
    <location>
        <begin position="762"/>
        <end position="779"/>
    </location>
</feature>
<feature type="domain" description="PKD" evidence="20">
    <location>
        <begin position="3042"/>
        <end position="3099"/>
    </location>
</feature>
<evidence type="ECO:0000256" key="7">
    <source>
        <dbReference type="ARBA" id="ARBA00022729"/>
    </source>
</evidence>
<keyword evidence="10 17" id="KW-0472">Membrane</keyword>
<dbReference type="InterPro" id="IPR046791">
    <property type="entry name" value="Polycystin_dom"/>
</dbReference>
<dbReference type="Pfam" id="PF00801">
    <property type="entry name" value="PKD"/>
    <property type="match status" value="2"/>
</dbReference>
<evidence type="ECO:0000256" key="14">
    <source>
        <dbReference type="PROSITE-ProRule" id="PRU00076"/>
    </source>
</evidence>
<dbReference type="SMART" id="SM00303">
    <property type="entry name" value="GPS"/>
    <property type="match status" value="1"/>
</dbReference>
<protein>
    <submittedName>
        <fullName evidence="24">Uncharacterized protein</fullName>
    </submittedName>
</protein>
<evidence type="ECO:0000256" key="17">
    <source>
        <dbReference type="SAM" id="Phobius"/>
    </source>
</evidence>
<dbReference type="Pfam" id="PF13385">
    <property type="entry name" value="Laminin_G_3"/>
    <property type="match status" value="1"/>
</dbReference>
<dbReference type="Gene3D" id="2.60.120.200">
    <property type="match status" value="1"/>
</dbReference>
<keyword evidence="5 14" id="KW-0245">EGF-like domain</keyword>
<dbReference type="PROSITE" id="PS50041">
    <property type="entry name" value="C_TYPE_LECTIN_2"/>
    <property type="match status" value="4"/>
</dbReference>
<dbReference type="Pfam" id="PF08016">
    <property type="entry name" value="PKD_channel"/>
    <property type="match status" value="1"/>
</dbReference>
<dbReference type="PANTHER" id="PTHR10877">
    <property type="entry name" value="POLYCYSTIN FAMILY MEMBER"/>
    <property type="match status" value="1"/>
</dbReference>
<feature type="domain" description="PLAT" evidence="21">
    <location>
        <begin position="5003"/>
        <end position="5122"/>
    </location>
</feature>
<keyword evidence="12" id="KW-0325">Glycoprotein</keyword>
<evidence type="ECO:0000256" key="3">
    <source>
        <dbReference type="ARBA" id="ARBA00007200"/>
    </source>
</evidence>
<keyword evidence="8 17" id="KW-1133">Transmembrane helix</keyword>
<feature type="domain" description="C-type lectin" evidence="19">
    <location>
        <begin position="603"/>
        <end position="715"/>
    </location>
</feature>
<dbReference type="Pfam" id="PF00059">
    <property type="entry name" value="Lectin_C"/>
    <property type="match status" value="4"/>
</dbReference>
<dbReference type="PROSITE" id="PS50026">
    <property type="entry name" value="EGF_3"/>
    <property type="match status" value="1"/>
</dbReference>
<dbReference type="CDD" id="cd00037">
    <property type="entry name" value="CLECT"/>
    <property type="match status" value="6"/>
</dbReference>
<dbReference type="InterPro" id="IPR036609">
    <property type="entry name" value="LCCL_sf"/>
</dbReference>
<dbReference type="SMART" id="SM00089">
    <property type="entry name" value="PKD"/>
    <property type="match status" value="4"/>
</dbReference>
<dbReference type="SUPFAM" id="SSF56436">
    <property type="entry name" value="C-type lectin-like"/>
    <property type="match status" value="6"/>
</dbReference>
<dbReference type="InterPro" id="IPR000519">
    <property type="entry name" value="P_trefoil_dom"/>
</dbReference>
<evidence type="ECO:0000256" key="16">
    <source>
        <dbReference type="SAM" id="Coils"/>
    </source>
</evidence>
<feature type="domain" description="PKD" evidence="20">
    <location>
        <begin position="3132"/>
        <end position="3190"/>
    </location>
</feature>
<evidence type="ECO:0000313" key="25">
    <source>
        <dbReference type="Proteomes" id="UP001642483"/>
    </source>
</evidence>
<keyword evidence="25" id="KW-1185">Reference proteome</keyword>
<dbReference type="InterPro" id="IPR016186">
    <property type="entry name" value="C-type_lectin-like/link_sf"/>
</dbReference>
<feature type="domain" description="C-type lectin" evidence="19">
    <location>
        <begin position="1129"/>
        <end position="1241"/>
    </location>
</feature>